<dbReference type="InterPro" id="IPR040165">
    <property type="entry name" value="Diminuto-like"/>
</dbReference>
<dbReference type="Proteomes" id="UP001516400">
    <property type="component" value="Unassembled WGS sequence"/>
</dbReference>
<proteinExistence type="predicted"/>
<dbReference type="GO" id="GO:0016491">
    <property type="term" value="F:oxidoreductase activity"/>
    <property type="evidence" value="ECO:0007669"/>
    <property type="project" value="UniProtKB-KW"/>
</dbReference>
<evidence type="ECO:0000256" key="1">
    <source>
        <dbReference type="ARBA" id="ARBA00023002"/>
    </source>
</evidence>
<dbReference type="EMBL" id="JABFTP020000124">
    <property type="protein sequence ID" value="KAL3280088.1"/>
    <property type="molecule type" value="Genomic_DNA"/>
</dbReference>
<evidence type="ECO:0000313" key="3">
    <source>
        <dbReference type="Proteomes" id="UP001516400"/>
    </source>
</evidence>
<dbReference type="PANTHER" id="PTHR10801">
    <property type="entry name" value="24-DEHYDROCHOLESTEROL REDUCTASE"/>
    <property type="match status" value="1"/>
</dbReference>
<gene>
    <name evidence="2" type="ORF">HHI36_017595</name>
</gene>
<protein>
    <submittedName>
        <fullName evidence="2">Uncharacterized protein</fullName>
    </submittedName>
</protein>
<keyword evidence="3" id="KW-1185">Reference proteome</keyword>
<sequence>MYVDIGVYGVPKVENLKPRENTRRIEEFVAKRNGFQMLYADTYTTREEFRKMFDHNNVEMYVDIGVYGVPKVENFKPRENTRRIEEFVSKRNGFQMLYADTYTTREEFRKMFDHSLYDKMRNELNCKEAFPEIYDKVPKEARR</sequence>
<name>A0ABD2NNC1_9CUCU</name>
<dbReference type="AlphaFoldDB" id="A0ABD2NNC1"/>
<accession>A0ABD2NNC1</accession>
<reference evidence="2 3" key="1">
    <citation type="journal article" date="2021" name="BMC Biol.">
        <title>Horizontally acquired antibacterial genes associated with adaptive radiation of ladybird beetles.</title>
        <authorList>
            <person name="Li H.S."/>
            <person name="Tang X.F."/>
            <person name="Huang Y.H."/>
            <person name="Xu Z.Y."/>
            <person name="Chen M.L."/>
            <person name="Du X.Y."/>
            <person name="Qiu B.Y."/>
            <person name="Chen P.T."/>
            <person name="Zhang W."/>
            <person name="Slipinski A."/>
            <person name="Escalona H.E."/>
            <person name="Waterhouse R.M."/>
            <person name="Zwick A."/>
            <person name="Pang H."/>
        </authorList>
    </citation>
    <scope>NUCLEOTIDE SEQUENCE [LARGE SCALE GENOMIC DNA]</scope>
    <source>
        <strain evidence="2">SYSU2018</strain>
    </source>
</reference>
<evidence type="ECO:0000313" key="2">
    <source>
        <dbReference type="EMBL" id="KAL3280088.1"/>
    </source>
</evidence>
<organism evidence="2 3">
    <name type="scientific">Cryptolaemus montrouzieri</name>
    <dbReference type="NCBI Taxonomy" id="559131"/>
    <lineage>
        <taxon>Eukaryota</taxon>
        <taxon>Metazoa</taxon>
        <taxon>Ecdysozoa</taxon>
        <taxon>Arthropoda</taxon>
        <taxon>Hexapoda</taxon>
        <taxon>Insecta</taxon>
        <taxon>Pterygota</taxon>
        <taxon>Neoptera</taxon>
        <taxon>Endopterygota</taxon>
        <taxon>Coleoptera</taxon>
        <taxon>Polyphaga</taxon>
        <taxon>Cucujiformia</taxon>
        <taxon>Coccinelloidea</taxon>
        <taxon>Coccinellidae</taxon>
        <taxon>Scymninae</taxon>
        <taxon>Scymnini</taxon>
        <taxon>Cryptolaemus</taxon>
    </lineage>
</organism>
<dbReference type="PANTHER" id="PTHR10801:SF0">
    <property type="entry name" value="DELTA(24)-STEROL REDUCTASE"/>
    <property type="match status" value="1"/>
</dbReference>
<keyword evidence="1" id="KW-0560">Oxidoreductase</keyword>
<comment type="caution">
    <text evidence="2">The sequence shown here is derived from an EMBL/GenBank/DDBJ whole genome shotgun (WGS) entry which is preliminary data.</text>
</comment>